<keyword evidence="2" id="KW-1185">Reference proteome</keyword>
<evidence type="ECO:0000313" key="2">
    <source>
        <dbReference type="Proteomes" id="UP000215509"/>
    </source>
</evidence>
<name>A0A229UWM1_9BACL</name>
<dbReference type="OrthoDB" id="826539at2"/>
<sequence length="96" mass="10864">MANRHQILCVNKSDRYNSHERITHIGGQNADGSLWRITQQHAIEGIESGKWAFYVSRGGRTVDVIVAKSRYGNKYIKTVADGENPDNLLSLLECKY</sequence>
<evidence type="ECO:0008006" key="3">
    <source>
        <dbReference type="Google" id="ProtNLM"/>
    </source>
</evidence>
<organism evidence="1 2">
    <name type="scientific">Paenibacillus rigui</name>
    <dbReference type="NCBI Taxonomy" id="554312"/>
    <lineage>
        <taxon>Bacteria</taxon>
        <taxon>Bacillati</taxon>
        <taxon>Bacillota</taxon>
        <taxon>Bacilli</taxon>
        <taxon>Bacillales</taxon>
        <taxon>Paenibacillaceae</taxon>
        <taxon>Paenibacillus</taxon>
    </lineage>
</organism>
<dbReference type="Proteomes" id="UP000215509">
    <property type="component" value="Unassembled WGS sequence"/>
</dbReference>
<accession>A0A229UWM1</accession>
<gene>
    <name evidence="1" type="ORF">CF651_04190</name>
</gene>
<reference evidence="1 2" key="1">
    <citation type="submission" date="2017-07" db="EMBL/GenBank/DDBJ databases">
        <title>Genome sequencing and assembly of Paenibacillus rigui.</title>
        <authorList>
            <person name="Mayilraj S."/>
        </authorList>
    </citation>
    <scope>NUCLEOTIDE SEQUENCE [LARGE SCALE GENOMIC DNA]</scope>
    <source>
        <strain evidence="1 2">JCM 16352</strain>
    </source>
</reference>
<proteinExistence type="predicted"/>
<dbReference type="RefSeq" id="WP_094013609.1">
    <property type="nucleotide sequence ID" value="NZ_NMQW01000004.1"/>
</dbReference>
<dbReference type="AlphaFoldDB" id="A0A229UWM1"/>
<dbReference type="EMBL" id="NMQW01000004">
    <property type="protein sequence ID" value="OXM87535.1"/>
    <property type="molecule type" value="Genomic_DNA"/>
</dbReference>
<evidence type="ECO:0000313" key="1">
    <source>
        <dbReference type="EMBL" id="OXM87535.1"/>
    </source>
</evidence>
<protein>
    <recommendedName>
        <fullName evidence="3">DUF3892 domain-containing protein</fullName>
    </recommendedName>
</protein>
<comment type="caution">
    <text evidence="1">The sequence shown here is derived from an EMBL/GenBank/DDBJ whole genome shotgun (WGS) entry which is preliminary data.</text>
</comment>
<dbReference type="InterPro" id="IPR024997">
    <property type="entry name" value="DUF3892"/>
</dbReference>
<dbReference type="Pfam" id="PF13031">
    <property type="entry name" value="DUF3892"/>
    <property type="match status" value="1"/>
</dbReference>